<evidence type="ECO:0000313" key="2">
    <source>
        <dbReference type="EMBL" id="KAJ4827990.1"/>
    </source>
</evidence>
<reference evidence="2" key="1">
    <citation type="submission" date="2022-02" db="EMBL/GenBank/DDBJ databases">
        <authorList>
            <person name="Henning P.M."/>
            <person name="McCubbin A.G."/>
            <person name="Shore J.S."/>
        </authorList>
    </citation>
    <scope>NUCLEOTIDE SEQUENCE</scope>
    <source>
        <strain evidence="2">F60SS</strain>
        <tissue evidence="2">Leaves</tissue>
    </source>
</reference>
<proteinExistence type="predicted"/>
<evidence type="ECO:0000256" key="1">
    <source>
        <dbReference type="SAM" id="MobiDB-lite"/>
    </source>
</evidence>
<comment type="caution">
    <text evidence="2">The sequence shown here is derived from an EMBL/GenBank/DDBJ whole genome shotgun (WGS) entry which is preliminary data.</text>
</comment>
<dbReference type="EMBL" id="JAKUCV010006291">
    <property type="protein sequence ID" value="KAJ4827990.1"/>
    <property type="molecule type" value="Genomic_DNA"/>
</dbReference>
<dbReference type="Proteomes" id="UP001141552">
    <property type="component" value="Unassembled WGS sequence"/>
</dbReference>
<feature type="region of interest" description="Disordered" evidence="1">
    <location>
        <begin position="1"/>
        <end position="57"/>
    </location>
</feature>
<name>A0A9Q0FC28_9ROSI</name>
<organism evidence="2 3">
    <name type="scientific">Turnera subulata</name>
    <dbReference type="NCBI Taxonomy" id="218843"/>
    <lineage>
        <taxon>Eukaryota</taxon>
        <taxon>Viridiplantae</taxon>
        <taxon>Streptophyta</taxon>
        <taxon>Embryophyta</taxon>
        <taxon>Tracheophyta</taxon>
        <taxon>Spermatophyta</taxon>
        <taxon>Magnoliopsida</taxon>
        <taxon>eudicotyledons</taxon>
        <taxon>Gunneridae</taxon>
        <taxon>Pentapetalae</taxon>
        <taxon>rosids</taxon>
        <taxon>fabids</taxon>
        <taxon>Malpighiales</taxon>
        <taxon>Passifloraceae</taxon>
        <taxon>Turnera</taxon>
    </lineage>
</organism>
<keyword evidence="3" id="KW-1185">Reference proteome</keyword>
<dbReference type="AlphaFoldDB" id="A0A9Q0FC28"/>
<protein>
    <submittedName>
        <fullName evidence="2">Uncharacterized protein</fullName>
    </submittedName>
</protein>
<accession>A0A9Q0FC28</accession>
<feature type="non-terminal residue" evidence="2">
    <location>
        <position position="105"/>
    </location>
</feature>
<feature type="compositionally biased region" description="Basic and acidic residues" evidence="1">
    <location>
        <begin position="20"/>
        <end position="57"/>
    </location>
</feature>
<reference evidence="2" key="2">
    <citation type="journal article" date="2023" name="Plants (Basel)">
        <title>Annotation of the Turnera subulata (Passifloraceae) Draft Genome Reveals the S-Locus Evolved after the Divergence of Turneroideae from Passifloroideae in a Stepwise Manner.</title>
        <authorList>
            <person name="Henning P.M."/>
            <person name="Roalson E.H."/>
            <person name="Mir W."/>
            <person name="McCubbin A.G."/>
            <person name="Shore J.S."/>
        </authorList>
    </citation>
    <scope>NUCLEOTIDE SEQUENCE</scope>
    <source>
        <strain evidence="2">F60SS</strain>
    </source>
</reference>
<sequence length="105" mass="11588">KSDDSGSDSSGKSGSPERLSTAEEDKKQDSAAEKKKVDKESEAVNEEHDKDHDKEISGIKEKKEYFRFITGTIRIWDAKALRIAFGCDGGTIMVKLNGSKHEGEL</sequence>
<evidence type="ECO:0000313" key="3">
    <source>
        <dbReference type="Proteomes" id="UP001141552"/>
    </source>
</evidence>
<gene>
    <name evidence="2" type="ORF">Tsubulata_033229</name>
</gene>